<dbReference type="OMA" id="AIVWWHE"/>
<evidence type="ECO:0000256" key="4">
    <source>
        <dbReference type="SAM" id="Coils"/>
    </source>
</evidence>
<dbReference type="EMBL" id="CM000143">
    <property type="protein sequence ID" value="EEE65133.1"/>
    <property type="molecule type" value="Genomic_DNA"/>
</dbReference>
<gene>
    <name evidence="8" type="ordered locus">Os06g0159900</name>
    <name evidence="9" type="ORF">OsJ_20206</name>
    <name evidence="6" type="ORF">P0681F10.2</name>
    <name evidence="7" type="ORF">P0702F05.37</name>
</gene>
<reference evidence="9" key="9">
    <citation type="submission" date="2008-12" db="EMBL/GenBank/DDBJ databases">
        <title>Improved gene annotation of the rice (Oryza sativa) genomes.</title>
        <authorList>
            <person name="Wang J."/>
            <person name="Li R."/>
            <person name="Fan W."/>
            <person name="Huang Q."/>
            <person name="Zhang J."/>
            <person name="Zhou Y."/>
            <person name="Hu Y."/>
            <person name="Zi S."/>
            <person name="Li J."/>
            <person name="Ni P."/>
            <person name="Zheng H."/>
            <person name="Zhang Y."/>
            <person name="Zhao M."/>
            <person name="Hao Q."/>
            <person name="McDermott J."/>
            <person name="Samudrala R."/>
            <person name="Kristiansen K."/>
            <person name="Wong G.K.-S."/>
        </authorList>
    </citation>
    <scope>NUCLEOTIDE SEQUENCE</scope>
</reference>
<dbReference type="PROSITE" id="PS50005">
    <property type="entry name" value="TPR"/>
    <property type="match status" value="1"/>
</dbReference>
<reference evidence="8" key="10">
    <citation type="submission" date="2012-08" db="EMBL/GenBank/DDBJ databases">
        <title>Oryza sativa nipponbare(GA3) genomic DNA, chromosome 6.</title>
        <authorList>
            <consortium name="IRGSP(International Rice Genome Sequencing Project)"/>
        </authorList>
    </citation>
    <scope>NUCLEOTIDE SEQUENCE</scope>
</reference>
<feature type="coiled-coil region" evidence="4">
    <location>
        <begin position="180"/>
        <end position="260"/>
    </location>
</feature>
<dbReference type="GO" id="GO:0016301">
    <property type="term" value="F:kinase activity"/>
    <property type="evidence" value="ECO:0007669"/>
    <property type="project" value="UniProtKB-KW"/>
</dbReference>
<dbReference type="SMART" id="SM00028">
    <property type="entry name" value="TPR"/>
    <property type="match status" value="2"/>
</dbReference>
<evidence type="ECO:0000256" key="2">
    <source>
        <dbReference type="ARBA" id="ARBA00022679"/>
    </source>
</evidence>
<reference evidence="8" key="5">
    <citation type="journal article" date="2006" name="Nucleic Acids Res.">
        <title>The Rice Annotation Project Database (RAP-DB): hub for Oryza sativa ssp. japonica genome information.</title>
        <authorList>
            <person name="Ohyanagi H."/>
            <person name="Tanaka T."/>
            <person name="Sakai H."/>
            <person name="Shigemoto Y."/>
            <person name="Yamaguchi K."/>
            <person name="Habara T."/>
            <person name="Fujii Y."/>
            <person name="Antonio B.A."/>
            <person name="Nagamura Y."/>
            <person name="Imanishi T."/>
            <person name="Ikeo K."/>
            <person name="Itoh T."/>
            <person name="Gojobori T."/>
            <person name="Sasaki T."/>
        </authorList>
    </citation>
    <scope>NUCLEOTIDE SEQUENCE</scope>
</reference>
<reference evidence="8 10" key="3">
    <citation type="journal article" date="2005" name="Nature">
        <title>The map-based sequence of the rice genome.</title>
        <authorList>
            <consortium name="International rice genome sequencing project (IRGSP)"/>
            <person name="Matsumoto T."/>
            <person name="Wu J."/>
            <person name="Kanamori H."/>
            <person name="Katayose Y."/>
            <person name="Fujisawa M."/>
            <person name="Namiki N."/>
            <person name="Mizuno H."/>
            <person name="Yamamoto K."/>
            <person name="Antonio B.A."/>
            <person name="Baba T."/>
            <person name="Sakata K."/>
            <person name="Nagamura Y."/>
            <person name="Aoki H."/>
            <person name="Arikawa K."/>
            <person name="Arita K."/>
            <person name="Bito T."/>
            <person name="Chiden Y."/>
            <person name="Fujitsuka N."/>
            <person name="Fukunaka R."/>
            <person name="Hamada M."/>
            <person name="Harada C."/>
            <person name="Hayashi A."/>
            <person name="Hijishita S."/>
            <person name="Honda M."/>
            <person name="Hosokawa S."/>
            <person name="Ichikawa Y."/>
            <person name="Idonuma A."/>
            <person name="Iijima M."/>
            <person name="Ikeda M."/>
            <person name="Ikeno M."/>
            <person name="Ito K."/>
            <person name="Ito S."/>
            <person name="Ito T."/>
            <person name="Ito Y."/>
            <person name="Ito Y."/>
            <person name="Iwabuchi A."/>
            <person name="Kamiya K."/>
            <person name="Karasawa W."/>
            <person name="Kurita K."/>
            <person name="Katagiri S."/>
            <person name="Kikuta A."/>
            <person name="Kobayashi H."/>
            <person name="Kobayashi N."/>
            <person name="Machita K."/>
            <person name="Maehara T."/>
            <person name="Masukawa M."/>
            <person name="Mizubayashi T."/>
            <person name="Mukai Y."/>
            <person name="Nagasaki H."/>
            <person name="Nagata Y."/>
            <person name="Naito S."/>
            <person name="Nakashima M."/>
            <person name="Nakama Y."/>
            <person name="Nakamichi Y."/>
            <person name="Nakamura M."/>
            <person name="Meguro A."/>
            <person name="Negishi M."/>
            <person name="Ohta I."/>
            <person name="Ohta T."/>
            <person name="Okamoto M."/>
            <person name="Ono N."/>
            <person name="Saji S."/>
            <person name="Sakaguchi M."/>
            <person name="Sakai K."/>
            <person name="Shibata M."/>
            <person name="Shimokawa T."/>
            <person name="Song J."/>
            <person name="Takazaki Y."/>
            <person name="Terasawa K."/>
            <person name="Tsugane M."/>
            <person name="Tsuji K."/>
            <person name="Ueda S."/>
            <person name="Waki K."/>
            <person name="Yamagata H."/>
            <person name="Yamamoto M."/>
            <person name="Yamamoto S."/>
            <person name="Yamane H."/>
            <person name="Yoshiki S."/>
            <person name="Yoshihara R."/>
            <person name="Yukawa K."/>
            <person name="Zhong H."/>
            <person name="Yano M."/>
            <person name="Yuan Q."/>
            <person name="Ouyang S."/>
            <person name="Liu J."/>
            <person name="Jones K.M."/>
            <person name="Gansberger K."/>
            <person name="Moffat K."/>
            <person name="Hill J."/>
            <person name="Bera J."/>
            <person name="Fadrosh D."/>
            <person name="Jin S."/>
            <person name="Johri S."/>
            <person name="Kim M."/>
            <person name="Overton L."/>
            <person name="Reardon M."/>
            <person name="Tsitrin T."/>
            <person name="Vuong H."/>
            <person name="Weaver B."/>
            <person name="Ciecko A."/>
            <person name="Tallon L."/>
            <person name="Jackson J."/>
            <person name="Pai G."/>
            <person name="Aken S.V."/>
            <person name="Utterback T."/>
            <person name="Reidmuller S."/>
            <person name="Feldblyum T."/>
            <person name="Hsiao J."/>
            <person name="Zismann V."/>
            <person name="Iobst S."/>
            <person name="de Vazeille A.R."/>
            <person name="Buell C.R."/>
            <person name="Ying K."/>
            <person name="Li Y."/>
            <person name="Lu T."/>
            <person name="Huang Y."/>
            <person name="Zhao Q."/>
            <person name="Feng Q."/>
            <person name="Zhang L."/>
            <person name="Zhu J."/>
            <person name="Weng Q."/>
            <person name="Mu J."/>
            <person name="Lu Y."/>
            <person name="Fan D."/>
            <person name="Liu Y."/>
            <person name="Guan J."/>
            <person name="Zhang Y."/>
            <person name="Yu S."/>
            <person name="Liu X."/>
            <person name="Zhang Y."/>
            <person name="Hong G."/>
            <person name="Han B."/>
            <person name="Choisne N."/>
            <person name="Demange N."/>
            <person name="Orjeda G."/>
            <person name="Samain S."/>
            <person name="Cattolico L."/>
            <person name="Pelletier E."/>
            <person name="Couloux A."/>
            <person name="Segurens B."/>
            <person name="Wincker P."/>
            <person name="D'Hont A."/>
            <person name="Scarpelli C."/>
            <person name="Weissenbach J."/>
            <person name="Salanoubat M."/>
            <person name="Quetier F."/>
            <person name="Yu Y."/>
            <person name="Kim H.R."/>
            <person name="Rambo T."/>
            <person name="Currie J."/>
            <person name="Collura K."/>
            <person name="Luo M."/>
            <person name="Yang T."/>
            <person name="Ammiraju J.S.S."/>
            <person name="Engler F."/>
            <person name="Soderlund C."/>
            <person name="Wing R.A."/>
            <person name="Palmer L.E."/>
            <person name="de la Bastide M."/>
            <person name="Spiegel L."/>
            <person name="Nascimento L."/>
            <person name="Zutavern T."/>
            <person name="O'Shaughnessy A."/>
            <person name="Dike S."/>
            <person name="Dedhia N."/>
            <person name="Preston R."/>
            <person name="Balija V."/>
            <person name="McCombie W.R."/>
            <person name="Chow T."/>
            <person name="Chen H."/>
            <person name="Chung M."/>
            <person name="Chen C."/>
            <person name="Shaw J."/>
            <person name="Wu H."/>
            <person name="Hsiao K."/>
            <person name="Chao Y."/>
            <person name="Chu M."/>
            <person name="Cheng C."/>
            <person name="Hour A."/>
            <person name="Lee P."/>
            <person name="Lin S."/>
            <person name="Lin Y."/>
            <person name="Liou J."/>
            <person name="Liu S."/>
            <person name="Hsing Y."/>
            <person name="Raghuvanshi S."/>
            <person name="Mohanty A."/>
            <person name="Bharti A.K."/>
            <person name="Gaur A."/>
            <person name="Gupta V."/>
            <person name="Kumar D."/>
            <person name="Ravi V."/>
            <person name="Vij S."/>
            <person name="Kapur A."/>
            <person name="Khurana P."/>
            <person name="Khurana P."/>
            <person name="Khurana J.P."/>
            <person name="Tyagi A.K."/>
            <person name="Gaikwad K."/>
            <person name="Singh A."/>
            <person name="Dalal V."/>
            <person name="Srivastava S."/>
            <person name="Dixit A."/>
            <person name="Pal A.K."/>
            <person name="Ghazi I.A."/>
            <person name="Yadav M."/>
            <person name="Pandit A."/>
            <person name="Bhargava A."/>
            <person name="Sureshbabu K."/>
            <person name="Batra K."/>
            <person name="Sharma T.R."/>
            <person name="Mohapatra T."/>
            <person name="Singh N.K."/>
            <person name="Messing J."/>
            <person name="Nelson A.B."/>
            <person name="Fuks G."/>
            <person name="Kavchok S."/>
            <person name="Keizer G."/>
            <person name="Linton E."/>
            <person name="Llaca V."/>
            <person name="Song R."/>
            <person name="Tanyolac B."/>
            <person name="Young S."/>
            <person name="Ho-Il K."/>
            <person name="Hahn J.H."/>
            <person name="Sangsakoo G."/>
            <person name="Vanavichit A."/>
            <person name="de Mattos Luiz.A.T."/>
            <person name="Zimmer P.D."/>
            <person name="Malone G."/>
            <person name="Dellagostin O."/>
            <person name="de Oliveira A.C."/>
            <person name="Bevan M."/>
            <person name="Bancroft I."/>
            <person name="Minx P."/>
            <person name="Cordum H."/>
            <person name="Wilson R."/>
            <person name="Cheng Z."/>
            <person name="Jin W."/>
            <person name="Jiang J."/>
            <person name="Leong S.A."/>
            <person name="Iwama H."/>
            <person name="Gojobori T."/>
            <person name="Itoh T."/>
            <person name="Niimura Y."/>
            <person name="Fujii Y."/>
            <person name="Habara T."/>
            <person name="Sakai H."/>
            <person name="Sato Y."/>
            <person name="Wilson G."/>
            <person name="Kumar K."/>
            <person name="McCouch S."/>
            <person name="Juretic N."/>
            <person name="Hoen D."/>
            <person name="Wright S."/>
            <person name="Bruskiewich R."/>
            <person name="Bureau T."/>
            <person name="Miyao A."/>
            <person name="Hirochika H."/>
            <person name="Nishikawa T."/>
            <person name="Kadowaki K."/>
            <person name="Sugiura M."/>
            <person name="Burr B."/>
            <person name="Sasaki T."/>
        </authorList>
    </citation>
    <scope>NUCLEOTIDE SEQUENCE [LARGE SCALE GENOMIC DNA]</scope>
    <source>
        <strain evidence="10">cv. Nipponbare</strain>
    </source>
</reference>
<feature type="repeat" description="TPR" evidence="3">
    <location>
        <begin position="16"/>
        <end position="49"/>
    </location>
</feature>
<dbReference type="Gene3D" id="1.25.40.10">
    <property type="entry name" value="Tetratricopeptide repeat domain"/>
    <property type="match status" value="1"/>
</dbReference>
<dbReference type="GO" id="GO:0016567">
    <property type="term" value="P:protein ubiquitination"/>
    <property type="evidence" value="ECO:0007669"/>
    <property type="project" value="UniProtKB-UniPathway"/>
</dbReference>
<comment type="pathway">
    <text evidence="1">Protein modification; protein ubiquitination.</text>
</comment>
<keyword evidence="2" id="KW-0808">Transferase</keyword>
<keyword evidence="6" id="KW-0418">Kinase</keyword>
<dbReference type="InterPro" id="IPR013083">
    <property type="entry name" value="Znf_RING/FYVE/PHD"/>
</dbReference>
<reference evidence="8" key="11">
    <citation type="submission" date="2012-08" db="EMBL/GenBank/DDBJ databases">
        <title>The Second Rice Annotation Project Meeting (RAP2).</title>
        <authorList>
            <consortium name="The Rice Annotation Project (RAP)"/>
        </authorList>
    </citation>
    <scope>NUCLEOTIDE SEQUENCE</scope>
</reference>
<reference evidence="6" key="1">
    <citation type="submission" date="1999-04" db="EMBL/GenBank/DDBJ databases">
        <title>Oryza sativa nipponbare(GA3) genomic DNA, chromosome 6, PAC clone:P0681F10.</title>
        <authorList>
            <person name="Sasaki T."/>
            <person name="Matsumoto T."/>
            <person name="Yamamoto K."/>
        </authorList>
    </citation>
    <scope>NUCLEOTIDE SEQUENCE</scope>
</reference>
<accession>Q0DED4</accession>
<dbReference type="Pfam" id="PF04564">
    <property type="entry name" value="U-box"/>
    <property type="match status" value="1"/>
</dbReference>
<dbReference type="GO" id="GO:0004842">
    <property type="term" value="F:ubiquitin-protein transferase activity"/>
    <property type="evidence" value="ECO:0007669"/>
    <property type="project" value="InterPro"/>
</dbReference>
<dbReference type="Gene3D" id="3.30.40.10">
    <property type="entry name" value="Zinc/RING finger domain, C3HC4 (zinc finger)"/>
    <property type="match status" value="1"/>
</dbReference>
<dbReference type="SMR" id="Q0DED4"/>
<evidence type="ECO:0000313" key="6">
    <source>
        <dbReference type="EMBL" id="BAD67621.1"/>
    </source>
</evidence>
<dbReference type="HOGENOM" id="CLU_000134_46_0_1"/>
<reference evidence="8" key="7">
    <citation type="journal article" date="2008" name="Nucleic Acids Res.">
        <title>The Rice Annotation Project Database (RAP-DB): 2008 update.</title>
        <authorList>
            <consortium name="The Rice Annotation Project (RAP)"/>
            <person name="Tanaka T."/>
            <person name="Antonio B.A."/>
            <person name="Kikuchi S."/>
            <person name="Matsumoto T."/>
            <person name="Nagamura Y."/>
            <person name="Numa H."/>
            <person name="Sakai H."/>
            <person name="Wu J."/>
            <person name="Itoh T."/>
            <person name="Sasaki T."/>
            <person name="Aono R."/>
            <person name="Fujii Y."/>
            <person name="Habara T."/>
            <person name="Harada E."/>
            <person name="Kanno M."/>
            <person name="Kawahara Y."/>
            <person name="Kawashima H."/>
            <person name="Kubooka H."/>
            <person name="Matsuya A."/>
            <person name="Nakaoka H."/>
            <person name="Saichi N."/>
            <person name="Sanbonmatsu R."/>
            <person name="Sato Y."/>
            <person name="Shinso Y."/>
            <person name="Suzuki M."/>
            <person name="Takeda J."/>
            <person name="Tanino M."/>
            <person name="Todokoro F."/>
            <person name="Yamaguchi K."/>
            <person name="Yamamoto N."/>
            <person name="Yamasaki C."/>
            <person name="Imanishi T."/>
            <person name="Okido T."/>
            <person name="Tada M."/>
            <person name="Ikeo K."/>
            <person name="Tateno Y."/>
            <person name="Gojobori T."/>
            <person name="Lin Y.C."/>
            <person name="Wei F.J."/>
            <person name="Hsing Y.I."/>
            <person name="Zhao Q."/>
            <person name="Han B."/>
            <person name="Kramer M.R."/>
            <person name="McCombie R.W."/>
            <person name="Lonsdale D."/>
            <person name="O'Donovan C.C."/>
            <person name="Whitfield E.J."/>
            <person name="Apweiler R."/>
            <person name="Koyanagi K.O."/>
            <person name="Khurana J.P."/>
            <person name="Raghuvanshi S."/>
            <person name="Singh N.K."/>
            <person name="Tyagi A.K."/>
            <person name="Haberer G."/>
            <person name="Fujisawa M."/>
            <person name="Hosokawa S."/>
            <person name="Ito Y."/>
            <person name="Ikawa H."/>
            <person name="Shibata M."/>
            <person name="Yamamoto M."/>
            <person name="Bruskiewich R.M."/>
            <person name="Hoen D.R."/>
            <person name="Bureau TE."/>
            <person name="Namiki N."/>
            <person name="Ohyanagi H."/>
            <person name="Sakai Y."/>
            <person name="Nobushima S."/>
            <person name="Sakata K."/>
            <person name="Barrero R.A."/>
            <person name="Sato Y."/>
            <person name="Souvorov A."/>
            <person name="Smith-White B."/>
            <person name="Tatusova T."/>
            <person name="An S."/>
            <person name="An G."/>
            <person name="OOta S."/>
            <person name="Fuks G."/>
            <person name="Messing J."/>
            <person name="Christie K.R."/>
            <person name="Lieberherr D."/>
            <person name="Kim H."/>
            <person name="Zuccolo A."/>
            <person name="Wing R.A."/>
            <person name="Nobuta K."/>
            <person name="Green P.J."/>
            <person name="Lu C."/>
            <person name="Meyers BC."/>
            <person name="Chaparro C."/>
            <person name="Piegu B."/>
            <person name="Panaud O."/>
            <person name="Echeverria M."/>
        </authorList>
    </citation>
    <scope>NUCLEOTIDE SEQUENCE</scope>
</reference>
<dbReference type="PANTHER" id="PTHR46573:SF1">
    <property type="entry name" value="WD REPEAT, SAM AND U-BOX DOMAIN-CONTAINING PROTEIN 1"/>
    <property type="match status" value="1"/>
</dbReference>
<protein>
    <submittedName>
        <fullName evidence="8">Os06g0159900 protein</fullName>
    </submittedName>
    <submittedName>
        <fullName evidence="6">Protein kinase-like</fullName>
    </submittedName>
</protein>
<dbReference type="InterPro" id="IPR003613">
    <property type="entry name" value="Ubox_domain"/>
</dbReference>
<dbReference type="AlphaFoldDB" id="Q0DED4"/>
<dbReference type="Proteomes" id="UP000007752">
    <property type="component" value="Chromosome 6"/>
</dbReference>
<dbReference type="EMBL" id="AP008212">
    <property type="protein sequence ID" value="BAF18789.1"/>
    <property type="molecule type" value="Genomic_DNA"/>
</dbReference>
<evidence type="ECO:0000256" key="3">
    <source>
        <dbReference type="PROSITE-ProRule" id="PRU00339"/>
    </source>
</evidence>
<sequence>MSPVRFNPWRAAEAEVQGVKRKGDSCYNKGSYGKAIKHYTRGAELDPSDISFLIKRAKALSGLGQYQECVRDCNDALRRGEELGSGSSGNKLISEALLWKASALEHLADCAADYEQVILLLRRSLETCHSEEAQIRLKGALFMREQYEELKSQKLECGAYPTYTQHLYPARLEERINMDKTRLNTLLKHATKELQKNEDKLSEERSRRKEYEDMVMAIQASIEQLTMNHDAELKSVREDKANLECQLLQCTEKLERLQSILNREPPFTCPIFLHVMEDPYITADGHTYDGEAIRAWLDAGHDTSPVTNLPLEHMELIPNRALRSAIVWWHEQQNAAREHRDMA</sequence>
<dbReference type="GeneID" id="4340201"/>
<dbReference type="SUPFAM" id="SSF48452">
    <property type="entry name" value="TPR-like"/>
    <property type="match status" value="1"/>
</dbReference>
<evidence type="ECO:0000313" key="8">
    <source>
        <dbReference type="EMBL" id="BAF18789.1"/>
    </source>
</evidence>
<dbReference type="InterPro" id="IPR052085">
    <property type="entry name" value="WD-SAM-U-box"/>
</dbReference>
<dbReference type="InterPro" id="IPR019734">
    <property type="entry name" value="TPR_rpt"/>
</dbReference>
<name>Q0DED4_ORYSJ</name>
<dbReference type="EMBL" id="AB026295">
    <property type="protein sequence ID" value="BAD67621.1"/>
    <property type="molecule type" value="Genomic_DNA"/>
</dbReference>
<dbReference type="PROSITE" id="PS51698">
    <property type="entry name" value="U_BOX"/>
    <property type="match status" value="1"/>
</dbReference>
<dbReference type="KEGG" id="dosa:Os06g0159900"/>
<evidence type="ECO:0000313" key="9">
    <source>
        <dbReference type="EMBL" id="EEE65133.1"/>
    </source>
</evidence>
<dbReference type="UniPathway" id="UPA00143"/>
<dbReference type="Proteomes" id="UP000000763">
    <property type="component" value="Chromosome 6"/>
</dbReference>
<reference evidence="9" key="4">
    <citation type="journal article" date="2005" name="PLoS Biol.">
        <title>The genomes of Oryza sativa: a history of duplications.</title>
        <authorList>
            <person name="Yu J."/>
            <person name="Wang J."/>
            <person name="Lin W."/>
            <person name="Li S."/>
            <person name="Li H."/>
            <person name="Zhou J."/>
            <person name="Ni P."/>
            <person name="Dong W."/>
            <person name="Hu S."/>
            <person name="Zeng C."/>
            <person name="Zhang J."/>
            <person name="Zhang Y."/>
            <person name="Li R."/>
            <person name="Xu Z."/>
            <person name="Li S."/>
            <person name="Li X."/>
            <person name="Zheng H."/>
            <person name="Cong L."/>
            <person name="Lin L."/>
            <person name="Yin J."/>
            <person name="Geng J."/>
            <person name="Li G."/>
            <person name="Shi J."/>
            <person name="Liu J."/>
            <person name="Lv H."/>
            <person name="Li J."/>
            <person name="Wang J."/>
            <person name="Deng Y."/>
            <person name="Ran L."/>
            <person name="Shi X."/>
            <person name="Wang X."/>
            <person name="Wu Q."/>
            <person name="Li C."/>
            <person name="Ren X."/>
            <person name="Wang J."/>
            <person name="Wang X."/>
            <person name="Li D."/>
            <person name="Liu D."/>
            <person name="Zhang X."/>
            <person name="Ji Z."/>
            <person name="Zhao W."/>
            <person name="Sun Y."/>
            <person name="Zhang Z."/>
            <person name="Bao J."/>
            <person name="Han Y."/>
            <person name="Dong L."/>
            <person name="Ji J."/>
            <person name="Chen P."/>
            <person name="Wu S."/>
            <person name="Liu J."/>
            <person name="Xiao Y."/>
            <person name="Bu D."/>
            <person name="Tan J."/>
            <person name="Yang L."/>
            <person name="Ye C."/>
            <person name="Zhang J."/>
            <person name="Xu J."/>
            <person name="Zhou Y."/>
            <person name="Yu Y."/>
            <person name="Zhang B."/>
            <person name="Zhuang S."/>
            <person name="Wei H."/>
            <person name="Liu B."/>
            <person name="Lei M."/>
            <person name="Yu H."/>
            <person name="Li Y."/>
            <person name="Xu H."/>
            <person name="Wei S."/>
            <person name="He X."/>
            <person name="Fang L."/>
            <person name="Zhang Z."/>
            <person name="Zhang Y."/>
            <person name="Huang X."/>
            <person name="Su Z."/>
            <person name="Tong W."/>
            <person name="Li J."/>
            <person name="Tong Z."/>
            <person name="Li S."/>
            <person name="Ye J."/>
            <person name="Wang L."/>
            <person name="Fang L."/>
            <person name="Lei T."/>
            <person name="Chen C."/>
            <person name="Chen H."/>
            <person name="Xu Z."/>
            <person name="Li H."/>
            <person name="Huang H."/>
            <person name="Zhang F."/>
            <person name="Xu H."/>
            <person name="Li N."/>
            <person name="Zhao C."/>
            <person name="Li S."/>
            <person name="Dong L."/>
            <person name="Huang Y."/>
            <person name="Li L."/>
            <person name="Xi Y."/>
            <person name="Qi Q."/>
            <person name="Li W."/>
            <person name="Zhang B."/>
            <person name="Hu W."/>
            <person name="Zhang Y."/>
            <person name="Tian X."/>
            <person name="Jiao Y."/>
            <person name="Liang X."/>
            <person name="Jin J."/>
            <person name="Gao L."/>
            <person name="Zheng W."/>
            <person name="Hao B."/>
            <person name="Liu S."/>
            <person name="Wang W."/>
            <person name="Yuan L."/>
            <person name="Cao M."/>
            <person name="McDermott J."/>
            <person name="Samudrala R."/>
            <person name="Wang J."/>
            <person name="Wong G.K."/>
            <person name="Yang H."/>
        </authorList>
    </citation>
    <scope>NUCLEOTIDE SEQUENCE [LARGE SCALE GENOMIC DNA]</scope>
</reference>
<organism evidence="8 10">
    <name type="scientific">Oryza sativa subsp. japonica</name>
    <name type="common">Rice</name>
    <dbReference type="NCBI Taxonomy" id="39947"/>
    <lineage>
        <taxon>Eukaryota</taxon>
        <taxon>Viridiplantae</taxon>
        <taxon>Streptophyta</taxon>
        <taxon>Embryophyta</taxon>
        <taxon>Tracheophyta</taxon>
        <taxon>Spermatophyta</taxon>
        <taxon>Magnoliopsida</taxon>
        <taxon>Liliopsida</taxon>
        <taxon>Poales</taxon>
        <taxon>Poaceae</taxon>
        <taxon>BOP clade</taxon>
        <taxon>Oryzoideae</taxon>
        <taxon>Oryzeae</taxon>
        <taxon>Oryzinae</taxon>
        <taxon>Oryza</taxon>
        <taxon>Oryza sativa</taxon>
    </lineage>
</organism>
<evidence type="ECO:0000313" key="7">
    <source>
        <dbReference type="EMBL" id="BAD69206.1"/>
    </source>
</evidence>
<reference evidence="10" key="8">
    <citation type="journal article" date="2008" name="Nucleic Acids Res.">
        <title>The rice annotation project database (RAP-DB): 2008 update.</title>
        <authorList>
            <consortium name="The rice annotation project (RAP)"/>
        </authorList>
    </citation>
    <scope>GENOME REANNOTATION</scope>
    <source>
        <strain evidence="10">cv. Nipponbare</strain>
    </source>
</reference>
<dbReference type="SUPFAM" id="SSF57850">
    <property type="entry name" value="RING/U-box"/>
    <property type="match status" value="1"/>
</dbReference>
<reference evidence="8" key="6">
    <citation type="journal article" date="2007" name="Genome Res.">
        <title>Curated Genome Annotation of Oryza sativa ssp. japonica and Comparative Genome Analysis with Arabidopsis thaliana.</title>
        <authorList>
            <consortium name="The Rice Annotation Project (RAP)"/>
            <person name="Itoh T."/>
            <person name="Tanaka T."/>
            <person name="Barrero R.A."/>
            <person name="Yamasaki C."/>
            <person name="Fujii Y."/>
            <person name="Hilton P.B."/>
            <person name="Antonio B.A."/>
            <person name="Aono H."/>
            <person name="Apweiler R."/>
            <person name="Bruskiewich R."/>
            <person name="Bureau T."/>
            <person name="Burr F."/>
            <person name="Costa de Oliveira A."/>
            <person name="Fuks G."/>
            <person name="Habara T."/>
            <person name="Haberer G."/>
            <person name="Han B."/>
            <person name="Harada E."/>
            <person name="Hiraki A.T."/>
            <person name="Hirochika H."/>
            <person name="Hoen D."/>
            <person name="Hokari H."/>
            <person name="Hosokawa S."/>
            <person name="Hsing Y."/>
            <person name="Ikawa H."/>
            <person name="Ikeo K."/>
            <person name="Imanishi T."/>
            <person name="Ito Y."/>
            <person name="Jaiswal P."/>
            <person name="Kanno M."/>
            <person name="Kawahara Y."/>
            <person name="Kawamura T."/>
            <person name="Kawashima H."/>
            <person name="Khurana J.P."/>
            <person name="Kikuchi S."/>
            <person name="Komatsu S."/>
            <person name="Koyanagi K.O."/>
            <person name="Kubooka H."/>
            <person name="Lieberherr D."/>
            <person name="Lin Y.C."/>
            <person name="Lonsdale D."/>
            <person name="Matsumoto T."/>
            <person name="Matsuya A."/>
            <person name="McCombie W.R."/>
            <person name="Messing J."/>
            <person name="Miyao A."/>
            <person name="Mulder N."/>
            <person name="Nagamura Y."/>
            <person name="Nam J."/>
            <person name="Namiki N."/>
            <person name="Numa H."/>
            <person name="Nurimoto S."/>
            <person name="O'donovan C."/>
            <person name="Ohyanagi H."/>
            <person name="Okido T."/>
            <person name="Oota S."/>
            <person name="Osato N."/>
            <person name="Palmer L.E."/>
            <person name="Quetier F."/>
            <person name="Raghuvanshi S."/>
            <person name="Saichi N."/>
            <person name="Sakai H."/>
            <person name="Sakai Y."/>
            <person name="Sakata K."/>
            <person name="Sakurai T."/>
            <person name="Sato F."/>
            <person name="Sato Y."/>
            <person name="Schoof H."/>
            <person name="Seki M."/>
            <person name="Shibata M."/>
            <person name="Shimizu Y."/>
            <person name="Shinozaki K."/>
            <person name="Shinso Y."/>
            <person name="Singh N.K."/>
            <person name="Smith-White B."/>
            <person name="Takeda J."/>
            <person name="Tanino M."/>
            <person name="Tatusova T."/>
            <person name="Thongjuea S."/>
            <person name="Todokoro F."/>
            <person name="Tsugane M."/>
            <person name="Tyagi A.K."/>
            <person name="Vanavichit A."/>
            <person name="Wang A."/>
            <person name="Wing R.A."/>
            <person name="Yamaguchi K."/>
            <person name="Yamamoto M."/>
            <person name="Yamamoto N."/>
            <person name="Yu Y."/>
            <person name="Zhang H."/>
            <person name="Zhao Q."/>
            <person name="Higo K."/>
            <person name="Burr B."/>
            <person name="Gojobori T."/>
            <person name="Sasaki T."/>
        </authorList>
    </citation>
    <scope>NUCLEOTIDE SEQUENCE</scope>
</reference>
<dbReference type="PANTHER" id="PTHR46573">
    <property type="entry name" value="WD REPEAT, SAM AND U-BOX DOMAIN-CONTAINING PROTEIN 1"/>
    <property type="match status" value="1"/>
</dbReference>
<evidence type="ECO:0000256" key="1">
    <source>
        <dbReference type="ARBA" id="ARBA00004906"/>
    </source>
</evidence>
<feature type="domain" description="U-box" evidence="5">
    <location>
        <begin position="262"/>
        <end position="336"/>
    </location>
</feature>
<proteinExistence type="predicted"/>
<dbReference type="SMART" id="SM00504">
    <property type="entry name" value="Ubox"/>
    <property type="match status" value="1"/>
</dbReference>
<dbReference type="KEGG" id="osa:4340201"/>
<evidence type="ECO:0000259" key="5">
    <source>
        <dbReference type="PROSITE" id="PS51698"/>
    </source>
</evidence>
<keyword evidence="4" id="KW-0175">Coiled coil</keyword>
<dbReference type="OrthoDB" id="10064100at2759"/>
<keyword evidence="3" id="KW-0802">TPR repeat</keyword>
<dbReference type="CDD" id="cd16655">
    <property type="entry name" value="RING-Ubox_WDSUB1-like"/>
    <property type="match status" value="1"/>
</dbReference>
<dbReference type="InterPro" id="IPR011990">
    <property type="entry name" value="TPR-like_helical_dom_sf"/>
</dbReference>
<dbReference type="EMBL" id="AP005828">
    <property type="protein sequence ID" value="BAD69206.1"/>
    <property type="molecule type" value="Genomic_DNA"/>
</dbReference>
<dbReference type="Gramene" id="Os06t0159900-01">
    <property type="protein sequence ID" value="Os06t0159900-01"/>
    <property type="gene ID" value="Os06g0159900"/>
</dbReference>
<reference evidence="7" key="2">
    <citation type="submission" date="2002-10" db="EMBL/GenBank/DDBJ databases">
        <title>Oryza sativa nipponbare(GA3) genomic DNA, chromosome 6, PAC clone:P0702F05.</title>
        <authorList>
            <person name="Sasaki T."/>
            <person name="Matsumoto T."/>
            <person name="Yamamoto K."/>
        </authorList>
    </citation>
    <scope>NUCLEOTIDE SEQUENCE</scope>
</reference>
<evidence type="ECO:0000313" key="10">
    <source>
        <dbReference type="Proteomes" id="UP000000763"/>
    </source>
</evidence>